<reference evidence="1" key="1">
    <citation type="submission" date="2018-02" db="EMBL/GenBank/DDBJ databases">
        <title>Rhizophora mucronata_Transcriptome.</title>
        <authorList>
            <person name="Meera S.P."/>
            <person name="Sreeshan A."/>
            <person name="Augustine A."/>
        </authorList>
    </citation>
    <scope>NUCLEOTIDE SEQUENCE</scope>
    <source>
        <tissue evidence="1">Leaf</tissue>
    </source>
</reference>
<evidence type="ECO:0000313" key="1">
    <source>
        <dbReference type="EMBL" id="MBX08356.1"/>
    </source>
</evidence>
<name>A0A2P2KRK2_RHIMU</name>
<dbReference type="EMBL" id="GGEC01027872">
    <property type="protein sequence ID" value="MBX08356.1"/>
    <property type="molecule type" value="Transcribed_RNA"/>
</dbReference>
<dbReference type="AlphaFoldDB" id="A0A2P2KRK2"/>
<sequence length="96" mass="10647">MGGDSHETCPRKIAHTENLTNESGATCLAVGIESCNPDRRWEAIIGLSRQARGGGRFRGERVRLSRLERGAAELVDRISRVGELERDANFGRKGRR</sequence>
<accession>A0A2P2KRK2</accession>
<dbReference type="EMBL" id="GGEC01027874">
    <property type="protein sequence ID" value="MBX08358.1"/>
    <property type="molecule type" value="Transcribed_RNA"/>
</dbReference>
<protein>
    <submittedName>
        <fullName evidence="1">Uncharacterized protein MANES_06G153500</fullName>
    </submittedName>
</protein>
<proteinExistence type="predicted"/>
<organism evidence="1">
    <name type="scientific">Rhizophora mucronata</name>
    <name type="common">Asiatic mangrove</name>
    <dbReference type="NCBI Taxonomy" id="61149"/>
    <lineage>
        <taxon>Eukaryota</taxon>
        <taxon>Viridiplantae</taxon>
        <taxon>Streptophyta</taxon>
        <taxon>Embryophyta</taxon>
        <taxon>Tracheophyta</taxon>
        <taxon>Spermatophyta</taxon>
        <taxon>Magnoliopsida</taxon>
        <taxon>eudicotyledons</taxon>
        <taxon>Gunneridae</taxon>
        <taxon>Pentapetalae</taxon>
        <taxon>rosids</taxon>
        <taxon>fabids</taxon>
        <taxon>Malpighiales</taxon>
        <taxon>Rhizophoraceae</taxon>
        <taxon>Rhizophora</taxon>
    </lineage>
</organism>